<feature type="chain" id="PRO_5017452905" evidence="1">
    <location>
        <begin position="18"/>
        <end position="328"/>
    </location>
</feature>
<dbReference type="InterPro" id="IPR027939">
    <property type="entry name" value="NMT1/THI5"/>
</dbReference>
<feature type="signal peptide" evidence="1">
    <location>
        <begin position="1"/>
        <end position="17"/>
    </location>
</feature>
<name>A0A399EHN0_9DEIN</name>
<accession>A0A399EHN0</accession>
<evidence type="ECO:0000256" key="1">
    <source>
        <dbReference type="SAM" id="SignalP"/>
    </source>
</evidence>
<organism evidence="3 4">
    <name type="scientific">Meiothermus luteus</name>
    <dbReference type="NCBI Taxonomy" id="2026184"/>
    <lineage>
        <taxon>Bacteria</taxon>
        <taxon>Thermotogati</taxon>
        <taxon>Deinococcota</taxon>
        <taxon>Deinococci</taxon>
        <taxon>Thermales</taxon>
        <taxon>Thermaceae</taxon>
        <taxon>Meiothermus</taxon>
    </lineage>
</organism>
<protein>
    <submittedName>
        <fullName evidence="3">Riboflavin-binding protein RibY</fullName>
    </submittedName>
</protein>
<comment type="caution">
    <text evidence="3">The sequence shown here is derived from an EMBL/GenBank/DDBJ whole genome shotgun (WGS) entry which is preliminary data.</text>
</comment>
<dbReference type="OrthoDB" id="9815602at2"/>
<dbReference type="SUPFAM" id="SSF53850">
    <property type="entry name" value="Periplasmic binding protein-like II"/>
    <property type="match status" value="1"/>
</dbReference>
<gene>
    <name evidence="3" type="primary">ribY_2</name>
    <name evidence="3" type="ORF">Mlute_02275</name>
</gene>
<feature type="domain" description="SsuA/THI5-like" evidence="2">
    <location>
        <begin position="33"/>
        <end position="243"/>
    </location>
</feature>
<dbReference type="RefSeq" id="WP_119360811.1">
    <property type="nucleotide sequence ID" value="NZ_QWKZ01000086.1"/>
</dbReference>
<dbReference type="PANTHER" id="PTHR31528">
    <property type="entry name" value="4-AMINO-5-HYDROXYMETHYL-2-METHYLPYRIMIDINE PHOSPHATE SYNTHASE THI11-RELATED"/>
    <property type="match status" value="1"/>
</dbReference>
<dbReference type="InterPro" id="IPR015168">
    <property type="entry name" value="SsuA/THI5"/>
</dbReference>
<dbReference type="Pfam" id="PF09084">
    <property type="entry name" value="NMT1"/>
    <property type="match status" value="1"/>
</dbReference>
<dbReference type="Gene3D" id="3.40.190.10">
    <property type="entry name" value="Periplasmic binding protein-like II"/>
    <property type="match status" value="2"/>
</dbReference>
<evidence type="ECO:0000313" key="4">
    <source>
        <dbReference type="Proteomes" id="UP000265800"/>
    </source>
</evidence>
<dbReference type="EMBL" id="QWKZ01000086">
    <property type="protein sequence ID" value="RIH83196.1"/>
    <property type="molecule type" value="Genomic_DNA"/>
</dbReference>
<dbReference type="PANTHER" id="PTHR31528:SF15">
    <property type="entry name" value="RIBOFLAVIN-BINDING PROTEIN RIBY"/>
    <property type="match status" value="1"/>
</dbReference>
<dbReference type="AlphaFoldDB" id="A0A399EHN0"/>
<keyword evidence="4" id="KW-1185">Reference proteome</keyword>
<dbReference type="Proteomes" id="UP000265800">
    <property type="component" value="Unassembled WGS sequence"/>
</dbReference>
<sequence>MQRLLLLLMAFVSLGFAQNQKVRVGLGYIPDVQFAPFYLAVTEGLYAARGLEVEFQHGFVSELYPLLAQGRLDFVVGDAEDVIALRAQNPQATPFKYVMAMYQSVPNAIFSLAEKNIRSVRDLKGKTIGMPGMFGVSLTSLQAMLRAAGLKESDVKLLQIGFTQAEAVVSGRVDAAMGFINNEPVFLQARGVKLNIIPAGPYNKSPGNGVITTDKVLENPEMVRRFLAASQEGLARVLADPRQGFEAARRYVPNLGEDRMAVLRASVRLYQSTYTRRMGLGFSDPQAWVSSLTLLRQTGRVKTELPPTAFYTNEFLQPGVQAQTLAKR</sequence>
<reference evidence="3 4" key="1">
    <citation type="submission" date="2018-08" db="EMBL/GenBank/DDBJ databases">
        <title>Meiothermus luteus KCTC 52599 genome sequencing project.</title>
        <authorList>
            <person name="Da Costa M.S."/>
            <person name="Albuquerque L."/>
            <person name="Raposo P."/>
            <person name="Froufe H.J.C."/>
            <person name="Barroso C.S."/>
            <person name="Egas C."/>
        </authorList>
    </citation>
    <scope>NUCLEOTIDE SEQUENCE [LARGE SCALE GENOMIC DNA]</scope>
    <source>
        <strain evidence="3 4">KCTC 52599</strain>
    </source>
</reference>
<dbReference type="GO" id="GO:0009228">
    <property type="term" value="P:thiamine biosynthetic process"/>
    <property type="evidence" value="ECO:0007669"/>
    <property type="project" value="InterPro"/>
</dbReference>
<evidence type="ECO:0000313" key="3">
    <source>
        <dbReference type="EMBL" id="RIH83196.1"/>
    </source>
</evidence>
<evidence type="ECO:0000259" key="2">
    <source>
        <dbReference type="Pfam" id="PF09084"/>
    </source>
</evidence>
<proteinExistence type="predicted"/>
<keyword evidence="1" id="KW-0732">Signal</keyword>